<keyword evidence="2" id="KW-1185">Reference proteome</keyword>
<name>A0ABT3ZGJ6_9BURK</name>
<evidence type="ECO:0000313" key="2">
    <source>
        <dbReference type="Proteomes" id="UP001082899"/>
    </source>
</evidence>
<dbReference type="NCBIfam" id="TIGR01725">
    <property type="entry name" value="phge_HK97_gp10"/>
    <property type="match status" value="1"/>
</dbReference>
<reference evidence="1" key="1">
    <citation type="submission" date="2022-11" db="EMBL/GenBank/DDBJ databases">
        <title>Robbsia betulipollinis sp. nov., isolated from pollen of birch (Betula pendula).</title>
        <authorList>
            <person name="Shi H."/>
            <person name="Ambika Manirajan B."/>
            <person name="Ratering S."/>
            <person name="Geissler-Plaum R."/>
            <person name="Schnell S."/>
        </authorList>
    </citation>
    <scope>NUCLEOTIDE SEQUENCE</scope>
    <source>
        <strain evidence="1">Bb-Pol-6</strain>
    </source>
</reference>
<gene>
    <name evidence="1" type="ORF">OVY01_00065</name>
</gene>
<dbReference type="Pfam" id="PF04883">
    <property type="entry name" value="HK97-gp10_like"/>
    <property type="match status" value="1"/>
</dbReference>
<evidence type="ECO:0000313" key="1">
    <source>
        <dbReference type="EMBL" id="MCY0385659.1"/>
    </source>
</evidence>
<dbReference type="InterPro" id="IPR010064">
    <property type="entry name" value="HK97-gp10_tail"/>
</dbReference>
<organism evidence="1 2">
    <name type="scientific">Robbsia betulipollinis</name>
    <dbReference type="NCBI Taxonomy" id="2981849"/>
    <lineage>
        <taxon>Bacteria</taxon>
        <taxon>Pseudomonadati</taxon>
        <taxon>Pseudomonadota</taxon>
        <taxon>Betaproteobacteria</taxon>
        <taxon>Burkholderiales</taxon>
        <taxon>Burkholderiaceae</taxon>
        <taxon>Robbsia</taxon>
    </lineage>
</organism>
<proteinExistence type="predicted"/>
<dbReference type="RefSeq" id="WP_267844787.1">
    <property type="nucleotide sequence ID" value="NZ_JAPMXC010000001.1"/>
</dbReference>
<accession>A0ABT3ZGJ6</accession>
<protein>
    <submittedName>
        <fullName evidence="1">HK97 gp10 family phage protein</fullName>
    </submittedName>
</protein>
<dbReference type="EMBL" id="JAPMXC010000001">
    <property type="protein sequence ID" value="MCY0385659.1"/>
    <property type="molecule type" value="Genomic_DNA"/>
</dbReference>
<comment type="caution">
    <text evidence="1">The sequence shown here is derived from an EMBL/GenBank/DDBJ whole genome shotgun (WGS) entry which is preliminary data.</text>
</comment>
<dbReference type="Proteomes" id="UP001082899">
    <property type="component" value="Unassembled WGS sequence"/>
</dbReference>
<sequence>MAKKSMVMENPAALTAGLRALELAVSESTLRKATLAGARVFLAEEKIRVPVKTGKGRDNLIVAYDSERSLPGVSSSYIVTWTKEAYYLRFIEYGKSKVAAQPFKRPAYEAKKTEAAAAVDEVLNAAINGASGG</sequence>